<accession>A0A1F6D2C4</accession>
<comment type="caution">
    <text evidence="1">The sequence shown here is derived from an EMBL/GenBank/DDBJ whole genome shotgun (WGS) entry which is preliminary data.</text>
</comment>
<evidence type="ECO:0000313" key="1">
    <source>
        <dbReference type="EMBL" id="OGG55584.1"/>
    </source>
</evidence>
<gene>
    <name evidence="1" type="ORF">A3F84_20635</name>
</gene>
<evidence type="ECO:0000313" key="2">
    <source>
        <dbReference type="Proteomes" id="UP000178606"/>
    </source>
</evidence>
<dbReference type="EMBL" id="MFKF01000069">
    <property type="protein sequence ID" value="OGG55584.1"/>
    <property type="molecule type" value="Genomic_DNA"/>
</dbReference>
<proteinExistence type="predicted"/>
<dbReference type="AlphaFoldDB" id="A0A1F6D2C4"/>
<reference evidence="1 2" key="1">
    <citation type="journal article" date="2016" name="Nat. Commun.">
        <title>Thousands of microbial genomes shed light on interconnected biogeochemical processes in an aquifer system.</title>
        <authorList>
            <person name="Anantharaman K."/>
            <person name="Brown C.T."/>
            <person name="Hug L.A."/>
            <person name="Sharon I."/>
            <person name="Castelle C.J."/>
            <person name="Probst A.J."/>
            <person name="Thomas B.C."/>
            <person name="Singh A."/>
            <person name="Wilkins M.J."/>
            <person name="Karaoz U."/>
            <person name="Brodie E.L."/>
            <person name="Williams K.H."/>
            <person name="Hubbard S.S."/>
            <person name="Banfield J.F."/>
        </authorList>
    </citation>
    <scope>NUCLEOTIDE SEQUENCE [LARGE SCALE GENOMIC DNA]</scope>
    <source>
        <strain evidence="2">RIFCSPLOWO2_12_FULL_64_10</strain>
    </source>
</reference>
<protein>
    <recommendedName>
        <fullName evidence="3">Phytanoyl-CoA dioxygenase</fullName>
    </recommendedName>
</protein>
<sequence length="281" mass="31242">MSEVLLPTTNADGLPVTPMSAAQKYLFDVKGWICLPGLLSEEQMASVRAHQMKFLYERDSLPPEHRDNHGGPSQVLLDHPAVIGVLNAVLSHQALASEECYGFRYDHTYTSHRKAGHDNWRPHGGGGYFNFCGNSHIYQMLPGRVHSGLTRVVWELNEVGPGDGVTVFLSGSHKAAFPRPEELSGRDSPLWETYTCPAGSAVIFTEALCHSGTRWKNPDRDRLSLFTCYDTVNSKWGKGCPAAEVIAAMAPKRRTLFRGAWHGMTEVPKINKYYDETNRAV</sequence>
<dbReference type="Gene3D" id="2.60.120.620">
    <property type="entry name" value="q2cbj1_9rhob like domain"/>
    <property type="match status" value="1"/>
</dbReference>
<organism evidence="1 2">
    <name type="scientific">Handelsmanbacteria sp. (strain RIFCSPLOWO2_12_FULL_64_10)</name>
    <dbReference type="NCBI Taxonomy" id="1817868"/>
    <lineage>
        <taxon>Bacteria</taxon>
        <taxon>Candidatus Handelsmaniibacteriota</taxon>
    </lineage>
</organism>
<dbReference type="Proteomes" id="UP000178606">
    <property type="component" value="Unassembled WGS sequence"/>
</dbReference>
<evidence type="ECO:0008006" key="3">
    <source>
        <dbReference type="Google" id="ProtNLM"/>
    </source>
</evidence>
<name>A0A1F6D2C4_HANXR</name>
<dbReference type="SUPFAM" id="SSF51197">
    <property type="entry name" value="Clavaminate synthase-like"/>
    <property type="match status" value="1"/>
</dbReference>